<evidence type="ECO:0000313" key="3">
    <source>
        <dbReference type="EMBL" id="MBP1900980.1"/>
    </source>
</evidence>
<keyword evidence="1" id="KW-1133">Transmembrane helix</keyword>
<feature type="domain" description="DUF7991" evidence="2">
    <location>
        <begin position="1"/>
        <end position="106"/>
    </location>
</feature>
<sequence length="107" mass="11337">MLALFGFGSLLALVAFHTFLAGVATRFFRIQLSTSWGSVVYTIVLTPLLLFVSTLVFTGALGVGTGIDVGSSTILLALLVGLPLALGVAIDYLYVPSPEEYELPDTR</sequence>
<dbReference type="EMBL" id="JAGGKE010000002">
    <property type="protein sequence ID" value="MBP1900980.1"/>
    <property type="molecule type" value="Genomic_DNA"/>
</dbReference>
<dbReference type="InterPro" id="IPR058304">
    <property type="entry name" value="DUF7991"/>
</dbReference>
<keyword evidence="1" id="KW-0812">Transmembrane</keyword>
<evidence type="ECO:0000256" key="1">
    <source>
        <dbReference type="SAM" id="Phobius"/>
    </source>
</evidence>
<dbReference type="Proteomes" id="UP000770586">
    <property type="component" value="Unassembled WGS sequence"/>
</dbReference>
<accession>A0A8J7UK97</accession>
<dbReference type="Pfam" id="PF25953">
    <property type="entry name" value="DUF7991"/>
    <property type="match status" value="1"/>
</dbReference>
<keyword evidence="4" id="KW-1185">Reference proteome</keyword>
<organism evidence="3 4">
    <name type="scientific">Halorubrum trapanicum</name>
    <dbReference type="NCBI Taxonomy" id="29284"/>
    <lineage>
        <taxon>Archaea</taxon>
        <taxon>Methanobacteriati</taxon>
        <taxon>Methanobacteriota</taxon>
        <taxon>Stenosarchaea group</taxon>
        <taxon>Halobacteria</taxon>
        <taxon>Halobacteriales</taxon>
        <taxon>Haloferacaceae</taxon>
        <taxon>Halorubrum</taxon>
    </lineage>
</organism>
<feature type="transmembrane region" description="Helical" evidence="1">
    <location>
        <begin position="40"/>
        <end position="63"/>
    </location>
</feature>
<proteinExistence type="predicted"/>
<gene>
    <name evidence="3" type="ORF">J2744_000638</name>
</gene>
<dbReference type="RefSeq" id="WP_209544415.1">
    <property type="nucleotide sequence ID" value="NZ_BAAADX010000001.1"/>
</dbReference>
<evidence type="ECO:0000313" key="4">
    <source>
        <dbReference type="Proteomes" id="UP000770586"/>
    </source>
</evidence>
<dbReference type="AlphaFoldDB" id="A0A8J7UK97"/>
<dbReference type="GeneID" id="301689158"/>
<protein>
    <recommendedName>
        <fullName evidence="2">DUF7991 domain-containing protein</fullName>
    </recommendedName>
</protein>
<comment type="caution">
    <text evidence="3">The sequence shown here is derived from an EMBL/GenBank/DDBJ whole genome shotgun (WGS) entry which is preliminary data.</text>
</comment>
<reference evidence="3 4" key="1">
    <citation type="submission" date="2021-03" db="EMBL/GenBank/DDBJ databases">
        <title>Genomic Encyclopedia of Type Strains, Phase IV (KMG-IV): sequencing the most valuable type-strain genomes for metagenomic binning, comparative biology and taxonomic classification.</title>
        <authorList>
            <person name="Goeker M."/>
        </authorList>
    </citation>
    <scope>NUCLEOTIDE SEQUENCE [LARGE SCALE GENOMIC DNA]</scope>
    <source>
        <strain evidence="3 4">DSM 12287</strain>
    </source>
</reference>
<dbReference type="OrthoDB" id="239417at2157"/>
<name>A0A8J7UK97_9EURY</name>
<keyword evidence="1" id="KW-0472">Membrane</keyword>
<evidence type="ECO:0000259" key="2">
    <source>
        <dbReference type="Pfam" id="PF25953"/>
    </source>
</evidence>
<feature type="transmembrane region" description="Helical" evidence="1">
    <location>
        <begin position="75"/>
        <end position="95"/>
    </location>
</feature>